<dbReference type="InterPro" id="IPR001962">
    <property type="entry name" value="Asn_synthase"/>
</dbReference>
<organism evidence="6 7">
    <name type="scientific">Streptomyces roseochromogenus subsp. oscitans DS 12.976</name>
    <dbReference type="NCBI Taxonomy" id="1352936"/>
    <lineage>
        <taxon>Bacteria</taxon>
        <taxon>Bacillati</taxon>
        <taxon>Actinomycetota</taxon>
        <taxon>Actinomycetes</taxon>
        <taxon>Kitasatosporales</taxon>
        <taxon>Streptomycetaceae</taxon>
        <taxon>Streptomyces</taxon>
    </lineage>
</organism>
<dbReference type="EC" id="6.3.5.4" evidence="2"/>
<evidence type="ECO:0000256" key="4">
    <source>
        <dbReference type="ARBA" id="ARBA00048741"/>
    </source>
</evidence>
<keyword evidence="3" id="KW-0061">Asparagine biosynthesis</keyword>
<name>V6KAC7_STRRC</name>
<comment type="catalytic activity">
    <reaction evidence="4">
        <text>L-aspartate + L-glutamine + ATP + H2O = L-asparagine + L-glutamate + AMP + diphosphate + H(+)</text>
        <dbReference type="Rhea" id="RHEA:12228"/>
        <dbReference type="ChEBI" id="CHEBI:15377"/>
        <dbReference type="ChEBI" id="CHEBI:15378"/>
        <dbReference type="ChEBI" id="CHEBI:29985"/>
        <dbReference type="ChEBI" id="CHEBI:29991"/>
        <dbReference type="ChEBI" id="CHEBI:30616"/>
        <dbReference type="ChEBI" id="CHEBI:33019"/>
        <dbReference type="ChEBI" id="CHEBI:58048"/>
        <dbReference type="ChEBI" id="CHEBI:58359"/>
        <dbReference type="ChEBI" id="CHEBI:456215"/>
        <dbReference type="EC" id="6.3.5.4"/>
    </reaction>
</comment>
<evidence type="ECO:0000256" key="2">
    <source>
        <dbReference type="ARBA" id="ARBA00012737"/>
    </source>
</evidence>
<dbReference type="Gene3D" id="3.40.50.620">
    <property type="entry name" value="HUPs"/>
    <property type="match status" value="1"/>
</dbReference>
<accession>V6KAC7</accession>
<dbReference type="Proteomes" id="UP000017984">
    <property type="component" value="Chromosome"/>
</dbReference>
<dbReference type="InterPro" id="IPR051786">
    <property type="entry name" value="ASN_synthetase/amidase"/>
</dbReference>
<sequence>MAVSGPGRFRLRGTASGLRRVYTARMHGITVAADRADILADLSGADLDERWLAVRLITGGPPHLLDGLTAWQGVFAVPPGDALTVGAHGGSAHRPWWSPPLPDRPVETGAAALRAALAEAVALRIAQAPESAVGCDLSGGMDSTALAFLASAAGASLHTMTLAFRDPANDDTHWANLARSHLPDTVALSLADDELPGQYENLGEPGSPADAPSGVLRGRAVFDATAARYRGHGVVLQLAGHGGDEVLQTPPGYLGDLLPAHPLLAVRHLRGHRSVRRWPLSLALRGLVDRRSYPQWLRDQARRLRGGPPTEPSHHVPLGWGPPVRMAPWATRRAALLVADLLEEAATTALPLAADRGQHQTLHRLRAVSQLYRLMRQEYDQPWMGLPFLDDRVVEACLAVRTHERGTPFAYKPLLARAMHGLMPGHLLARATKGSTDTDFYAGLREQRAALNQLVERSRLAQAGLLDAAALGAALHTPVPRISADLEDTLVVEHWLHHGRLTLPAATPSRSTVRSTRST</sequence>
<comment type="caution">
    <text evidence="6">The sequence shown here is derived from an EMBL/GenBank/DDBJ whole genome shotgun (WGS) entry which is preliminary data.</text>
</comment>
<keyword evidence="7" id="KW-1185">Reference proteome</keyword>
<reference evidence="6 7" key="1">
    <citation type="journal article" date="2014" name="Genome Announc.">
        <title>Draft Genome Sequence of Streptomyces roseochromogenes subsp. oscitans DS 12.976, Producer of the Aminocoumarin Antibiotic Clorobiocin.</title>
        <authorList>
            <person name="Ruckert C."/>
            <person name="Kalinowski J."/>
            <person name="Heide L."/>
            <person name="Apel A.K."/>
        </authorList>
    </citation>
    <scope>NUCLEOTIDE SEQUENCE [LARGE SCALE GENOMIC DNA]</scope>
    <source>
        <strain evidence="6 7">DS 12.976</strain>
    </source>
</reference>
<dbReference type="STRING" id="1352936.M878_21615"/>
<dbReference type="InterPro" id="IPR014729">
    <property type="entry name" value="Rossmann-like_a/b/a_fold"/>
</dbReference>
<gene>
    <name evidence="6" type="ORF">M878_21615</name>
</gene>
<evidence type="ECO:0000256" key="3">
    <source>
        <dbReference type="ARBA" id="ARBA00022888"/>
    </source>
</evidence>
<dbReference type="AlphaFoldDB" id="V6KAC7"/>
<dbReference type="SUPFAM" id="SSF52402">
    <property type="entry name" value="Adenine nucleotide alpha hydrolases-like"/>
    <property type="match status" value="1"/>
</dbReference>
<protein>
    <recommendedName>
        <fullName evidence="2">asparagine synthase (glutamine-hydrolyzing)</fullName>
        <ecNumber evidence="2">6.3.5.4</ecNumber>
    </recommendedName>
</protein>
<evidence type="ECO:0000256" key="1">
    <source>
        <dbReference type="ARBA" id="ARBA00005187"/>
    </source>
</evidence>
<evidence type="ECO:0000313" key="6">
    <source>
        <dbReference type="EMBL" id="EST28988.1"/>
    </source>
</evidence>
<dbReference type="EMBL" id="AWQX01000187">
    <property type="protein sequence ID" value="EST28988.1"/>
    <property type="molecule type" value="Genomic_DNA"/>
</dbReference>
<comment type="pathway">
    <text evidence="1">Amino-acid biosynthesis; L-asparagine biosynthesis; L-asparagine from L-aspartate (L-Gln route): step 1/1.</text>
</comment>
<dbReference type="HOGENOM" id="CLU_021410_0_0_11"/>
<dbReference type="Pfam" id="PF00733">
    <property type="entry name" value="Asn_synthase"/>
    <property type="match status" value="1"/>
</dbReference>
<evidence type="ECO:0000259" key="5">
    <source>
        <dbReference type="Pfam" id="PF00733"/>
    </source>
</evidence>
<dbReference type="PANTHER" id="PTHR43284:SF1">
    <property type="entry name" value="ASPARAGINE SYNTHETASE"/>
    <property type="match status" value="1"/>
</dbReference>
<dbReference type="PANTHER" id="PTHR43284">
    <property type="entry name" value="ASPARAGINE SYNTHETASE (GLUTAMINE-HYDROLYZING)"/>
    <property type="match status" value="1"/>
</dbReference>
<proteinExistence type="predicted"/>
<dbReference type="PATRIC" id="fig|1352936.5.peg.4526"/>
<dbReference type="GO" id="GO:0006529">
    <property type="term" value="P:asparagine biosynthetic process"/>
    <property type="evidence" value="ECO:0007669"/>
    <property type="project" value="UniProtKB-KW"/>
</dbReference>
<feature type="domain" description="Asparagine synthetase" evidence="5">
    <location>
        <begin position="113"/>
        <end position="478"/>
    </location>
</feature>
<keyword evidence="3" id="KW-0028">Amino-acid biosynthesis</keyword>
<evidence type="ECO:0000313" key="7">
    <source>
        <dbReference type="Proteomes" id="UP000017984"/>
    </source>
</evidence>
<dbReference type="GO" id="GO:0004066">
    <property type="term" value="F:asparagine synthase (glutamine-hydrolyzing) activity"/>
    <property type="evidence" value="ECO:0007669"/>
    <property type="project" value="UniProtKB-EC"/>
</dbReference>